<keyword evidence="2" id="KW-1185">Reference proteome</keyword>
<evidence type="ECO:0000313" key="1">
    <source>
        <dbReference type="EMBL" id="MFJ1336896.1"/>
    </source>
</evidence>
<name>A0ACC7LP98_9PSED</name>
<proteinExistence type="predicted"/>
<evidence type="ECO:0000313" key="2">
    <source>
        <dbReference type="Proteomes" id="UP001615411"/>
    </source>
</evidence>
<accession>A0ACC7LP98</accession>
<gene>
    <name evidence="1" type="ORF">ACIKP7_01995</name>
</gene>
<sequence length="505" mass="54529">MQPRDINCMAVVGAGVMGAGIAQIAALAGVTVYLFDQREGAAQAARQSIQGTLEKLAGKGKLNADQVLAAAQRLLPVNDIRELADCQLVVEAIIEDLAAKRALFAELETIVSEDCLLASNTSSLSVTAIAAQCRQPTRVGGFHFFNPVPLMKIVEVIDGLQSAPWVGQTLVALGTRFGHLAVRAQDTPGFIVNHGGRGYGTEAMRVLSEAVTEPVELDRILRDQAGFRMGPCELFDLTGLDVSHPVTDSIYQQYFQEPRYRPTVITRQRLDAGLLGRKTGEGFYRYIDGQQQVPAEVPPGPRPEIPVWVSNAQPAARARVVNLLAALGVTVEPGARPSAEALCLVLPLGVDASLSAQAEQLDPCRTLALDTLLPLQRRRVLMTTVATTPEWREAARALLAADGVAVSVIRDSAGFVAQRVLAQIINIACDMAQQRVASPADIDNAIRLGLGYPQGPLSWGDELGAETVLEVLDQLYSYYRDPRYRPSPWLMRRAGLRLSLLTADN</sequence>
<organism evidence="1 2">
    <name type="scientific">Pseudomonas caricapapayae</name>
    <dbReference type="NCBI Taxonomy" id="46678"/>
    <lineage>
        <taxon>Bacteria</taxon>
        <taxon>Pseudomonadati</taxon>
        <taxon>Pseudomonadota</taxon>
        <taxon>Gammaproteobacteria</taxon>
        <taxon>Pseudomonadales</taxon>
        <taxon>Pseudomonadaceae</taxon>
        <taxon>Pseudomonas</taxon>
    </lineage>
</organism>
<reference evidence="1" key="1">
    <citation type="submission" date="2024-10" db="EMBL/GenBank/DDBJ databases">
        <title>Aeromonas and Pseudomonas from the Cagarras Archipelago, Rio de Janeiro, Brazil.</title>
        <authorList>
            <person name="Canellas A.L.B."/>
            <person name="Laport M.S."/>
        </authorList>
    </citation>
    <scope>NUCLEOTIDE SEQUENCE</scope>
    <source>
        <strain evidence="1">ACP-7</strain>
    </source>
</reference>
<dbReference type="Proteomes" id="UP001615411">
    <property type="component" value="Unassembled WGS sequence"/>
</dbReference>
<dbReference type="EMBL" id="JBIUGF010000003">
    <property type="protein sequence ID" value="MFJ1336896.1"/>
    <property type="molecule type" value="Genomic_DNA"/>
</dbReference>
<protein>
    <submittedName>
        <fullName evidence="1">3-hydroxyacyl-CoA dehydrogenase</fullName>
    </submittedName>
</protein>
<comment type="caution">
    <text evidence="1">The sequence shown here is derived from an EMBL/GenBank/DDBJ whole genome shotgun (WGS) entry which is preliminary data.</text>
</comment>